<reference evidence="1" key="2">
    <citation type="submission" date="2025-08" db="UniProtKB">
        <authorList>
            <consortium name="RefSeq"/>
        </authorList>
    </citation>
    <scope>IDENTIFICATION</scope>
</reference>
<dbReference type="AlphaFoldDB" id="A0AAJ8DYM2"/>
<dbReference type="KEGG" id="ang:An07g04670"/>
<sequence>MGLDKRCNASASVMWRVQGRYLAALETHPSVRGVVHQLAIPEQIKGRK</sequence>
<reference evidence="1" key="1">
    <citation type="submission" date="2025-02" db="EMBL/GenBank/DDBJ databases">
        <authorList>
            <consortium name="NCBI Genome Project"/>
        </authorList>
    </citation>
    <scope>NUCLEOTIDE SEQUENCE</scope>
</reference>
<accession>A0AAJ8DYM2</accession>
<proteinExistence type="predicted"/>
<organism evidence="1">
    <name type="scientific">Aspergillus niger</name>
    <dbReference type="NCBI Taxonomy" id="5061"/>
    <lineage>
        <taxon>Eukaryota</taxon>
        <taxon>Fungi</taxon>
        <taxon>Dikarya</taxon>
        <taxon>Ascomycota</taxon>
        <taxon>Pezizomycotina</taxon>
        <taxon>Eurotiomycetes</taxon>
        <taxon>Eurotiomycetidae</taxon>
        <taxon>Eurotiales</taxon>
        <taxon>Aspergillaceae</taxon>
        <taxon>Aspergillus</taxon>
        <taxon>Aspergillus subgen. Circumdati</taxon>
    </lineage>
</organism>
<dbReference type="RefSeq" id="XP_059600905.1">
    <property type="nucleotide sequence ID" value="XM_059748422.1"/>
</dbReference>
<evidence type="ECO:0000313" key="1">
    <source>
        <dbReference type="RefSeq" id="XP_059600905.1"/>
    </source>
</evidence>
<dbReference type="GeneID" id="84591380"/>
<gene>
    <name evidence="1" type="ORF">An07g04670</name>
</gene>
<protein>
    <submittedName>
        <fullName evidence="1">Uncharacterized protein</fullName>
    </submittedName>
</protein>
<name>A0AAJ8DYM2_ASPNG</name>
<dbReference type="VEuPathDB" id="FungiDB:An07g04670"/>